<reference evidence="3 4" key="1">
    <citation type="submission" date="2024-09" db="EMBL/GenBank/DDBJ databases">
        <authorList>
            <person name="Sun Q."/>
            <person name="Mori K."/>
        </authorList>
    </citation>
    <scope>NUCLEOTIDE SEQUENCE [LARGE SCALE GENOMIC DNA]</scope>
    <source>
        <strain evidence="3 4">CGMCC 1.15906</strain>
    </source>
</reference>
<dbReference type="Gene3D" id="3.40.50.720">
    <property type="entry name" value="NAD(P)-binding Rossmann-like Domain"/>
    <property type="match status" value="1"/>
</dbReference>
<dbReference type="Pfam" id="PF10727">
    <property type="entry name" value="Rossmann-like"/>
    <property type="match status" value="1"/>
</dbReference>
<dbReference type="InterPro" id="IPR019665">
    <property type="entry name" value="OxRdtase/DH_put_Rossmann_dom"/>
</dbReference>
<dbReference type="Pfam" id="PF10728">
    <property type="entry name" value="DUF2520"/>
    <property type="match status" value="1"/>
</dbReference>
<organism evidence="3 4">
    <name type="scientific">Kribbella deserti</name>
    <dbReference type="NCBI Taxonomy" id="1926257"/>
    <lineage>
        <taxon>Bacteria</taxon>
        <taxon>Bacillati</taxon>
        <taxon>Actinomycetota</taxon>
        <taxon>Actinomycetes</taxon>
        <taxon>Propionibacteriales</taxon>
        <taxon>Kribbellaceae</taxon>
        <taxon>Kribbella</taxon>
    </lineage>
</organism>
<dbReference type="PANTHER" id="PTHR40459">
    <property type="entry name" value="CONSERVED HYPOTHETICAL ALANINE AND LEUCINE RICH PROTEIN"/>
    <property type="match status" value="1"/>
</dbReference>
<dbReference type="InterPro" id="IPR008927">
    <property type="entry name" value="6-PGluconate_DH-like_C_sf"/>
</dbReference>
<comment type="caution">
    <text evidence="3">The sequence shown here is derived from an EMBL/GenBank/DDBJ whole genome shotgun (WGS) entry which is preliminary data.</text>
</comment>
<feature type="domain" description="DUF2520" evidence="2">
    <location>
        <begin position="130"/>
        <end position="252"/>
    </location>
</feature>
<sequence>MESIGIIGAGRAGTAVGQALTAAGYRLTGITARTPASAERAARLLPGIAVRPLEELAATSDVLLLAVPDEAIATVAAQLDLRPGQYVVHLSGAHGTTPLAAAGGVPVALHPPMTFPRTTGTAAPELTAVTFTATAPDEARPFVERLVKDLGAEVQWVPEDQRAAYHAGVVHGANHLVTLLAQSFEALRAAGITDPSATMRPLLQATLDNALRSGHDALTGPVARGDAGTVEAHLAALPPDTVPAYVALARATVELVAADGRIDASAAQRLRAVLPATTDELPATNGTATAANGMANAMTAASTAGGTATLAANPGREAAR</sequence>
<evidence type="ECO:0000259" key="2">
    <source>
        <dbReference type="Pfam" id="PF10728"/>
    </source>
</evidence>
<dbReference type="InterPro" id="IPR018931">
    <property type="entry name" value="DUF2520"/>
</dbReference>
<dbReference type="Proteomes" id="UP001589890">
    <property type="component" value="Unassembled WGS sequence"/>
</dbReference>
<dbReference type="RefSeq" id="WP_380051104.1">
    <property type="nucleotide sequence ID" value="NZ_JBHLTC010000030.1"/>
</dbReference>
<dbReference type="SUPFAM" id="SSF51735">
    <property type="entry name" value="NAD(P)-binding Rossmann-fold domains"/>
    <property type="match status" value="1"/>
</dbReference>
<accession>A0ABV6QQN7</accession>
<dbReference type="InterPro" id="IPR036291">
    <property type="entry name" value="NAD(P)-bd_dom_sf"/>
</dbReference>
<feature type="domain" description="Putative oxidoreductase/dehydrogenase Rossmann-like" evidence="1">
    <location>
        <begin position="3"/>
        <end position="111"/>
    </location>
</feature>
<gene>
    <name evidence="3" type="ORF">ACFFGN_22920</name>
</gene>
<dbReference type="InterPro" id="IPR037108">
    <property type="entry name" value="TM1727-like_C_sf"/>
</dbReference>
<protein>
    <submittedName>
        <fullName evidence="3">Rossmann-like and DUF2520 domain-containing protein</fullName>
    </submittedName>
</protein>
<evidence type="ECO:0000313" key="4">
    <source>
        <dbReference type="Proteomes" id="UP001589890"/>
    </source>
</evidence>
<proteinExistence type="predicted"/>
<evidence type="ECO:0000259" key="1">
    <source>
        <dbReference type="Pfam" id="PF10727"/>
    </source>
</evidence>
<dbReference type="EMBL" id="JBHLTC010000030">
    <property type="protein sequence ID" value="MFC0626952.1"/>
    <property type="molecule type" value="Genomic_DNA"/>
</dbReference>
<evidence type="ECO:0000313" key="3">
    <source>
        <dbReference type="EMBL" id="MFC0626952.1"/>
    </source>
</evidence>
<name>A0ABV6QQN7_9ACTN</name>
<dbReference type="PANTHER" id="PTHR40459:SF1">
    <property type="entry name" value="CONSERVED HYPOTHETICAL ALANINE AND LEUCINE RICH PROTEIN"/>
    <property type="match status" value="1"/>
</dbReference>
<dbReference type="SUPFAM" id="SSF48179">
    <property type="entry name" value="6-phosphogluconate dehydrogenase C-terminal domain-like"/>
    <property type="match status" value="1"/>
</dbReference>
<dbReference type="Gene3D" id="1.10.1040.20">
    <property type="entry name" value="ProC-like, C-terminal domain"/>
    <property type="match status" value="1"/>
</dbReference>
<keyword evidence="4" id="KW-1185">Reference proteome</keyword>